<feature type="transmembrane region" description="Helical" evidence="6">
    <location>
        <begin position="30"/>
        <end position="51"/>
    </location>
</feature>
<dbReference type="Gene3D" id="1.20.1250.20">
    <property type="entry name" value="MFS general substrate transporter like domains"/>
    <property type="match status" value="1"/>
</dbReference>
<dbReference type="Gene3D" id="1.20.1720.10">
    <property type="entry name" value="Multidrug resistance protein D"/>
    <property type="match status" value="1"/>
</dbReference>
<dbReference type="PROSITE" id="PS50850">
    <property type="entry name" value="MFS"/>
    <property type="match status" value="1"/>
</dbReference>
<feature type="transmembrane region" description="Helical" evidence="6">
    <location>
        <begin position="318"/>
        <end position="336"/>
    </location>
</feature>
<keyword evidence="2" id="KW-0813">Transport</keyword>
<feature type="transmembrane region" description="Helical" evidence="6">
    <location>
        <begin position="71"/>
        <end position="92"/>
    </location>
</feature>
<dbReference type="AlphaFoldDB" id="A0A4Q8AH55"/>
<feature type="transmembrane region" description="Helical" evidence="6">
    <location>
        <begin position="229"/>
        <end position="246"/>
    </location>
</feature>
<feature type="transmembrane region" description="Helical" evidence="6">
    <location>
        <begin position="285"/>
        <end position="306"/>
    </location>
</feature>
<comment type="caution">
    <text evidence="8">The sequence shown here is derived from an EMBL/GenBank/DDBJ whole genome shotgun (WGS) entry which is preliminary data.</text>
</comment>
<evidence type="ECO:0000256" key="2">
    <source>
        <dbReference type="ARBA" id="ARBA00022448"/>
    </source>
</evidence>
<evidence type="ECO:0000256" key="5">
    <source>
        <dbReference type="ARBA" id="ARBA00023136"/>
    </source>
</evidence>
<dbReference type="InterPro" id="IPR020846">
    <property type="entry name" value="MFS_dom"/>
</dbReference>
<evidence type="ECO:0000313" key="9">
    <source>
        <dbReference type="Proteomes" id="UP000292685"/>
    </source>
</evidence>
<evidence type="ECO:0000256" key="1">
    <source>
        <dbReference type="ARBA" id="ARBA00004651"/>
    </source>
</evidence>
<feature type="domain" description="Major facilitator superfamily (MFS) profile" evidence="7">
    <location>
        <begin position="38"/>
        <end position="471"/>
    </location>
</feature>
<feature type="transmembrane region" description="Helical" evidence="6">
    <location>
        <begin position="375"/>
        <end position="393"/>
    </location>
</feature>
<dbReference type="GO" id="GO:0022857">
    <property type="term" value="F:transmembrane transporter activity"/>
    <property type="evidence" value="ECO:0007669"/>
    <property type="project" value="InterPro"/>
</dbReference>
<evidence type="ECO:0000313" key="8">
    <source>
        <dbReference type="EMBL" id="RZU63678.1"/>
    </source>
</evidence>
<feature type="transmembrane region" description="Helical" evidence="6">
    <location>
        <begin position="104"/>
        <end position="126"/>
    </location>
</feature>
<gene>
    <name evidence="8" type="ORF">EV380_3302</name>
</gene>
<feature type="transmembrane region" description="Helical" evidence="6">
    <location>
        <begin position="252"/>
        <end position="273"/>
    </location>
</feature>
<comment type="subcellular location">
    <subcellularLocation>
        <location evidence="1">Cell membrane</location>
        <topology evidence="1">Multi-pass membrane protein</topology>
    </subcellularLocation>
</comment>
<evidence type="ECO:0000259" key="7">
    <source>
        <dbReference type="PROSITE" id="PS50850"/>
    </source>
</evidence>
<feature type="transmembrane region" description="Helical" evidence="6">
    <location>
        <begin position="132"/>
        <end position="149"/>
    </location>
</feature>
<reference evidence="8 9" key="1">
    <citation type="submission" date="2019-02" db="EMBL/GenBank/DDBJ databases">
        <title>Sequencing the genomes of 1000 actinobacteria strains.</title>
        <authorList>
            <person name="Klenk H.-P."/>
        </authorList>
    </citation>
    <scope>NUCLEOTIDE SEQUENCE [LARGE SCALE GENOMIC DNA]</scope>
    <source>
        <strain evidence="8 9">DSM 17364</strain>
    </source>
</reference>
<accession>A0A4Q8AH55</accession>
<feature type="transmembrane region" description="Helical" evidence="6">
    <location>
        <begin position="444"/>
        <end position="464"/>
    </location>
</feature>
<keyword evidence="9" id="KW-1185">Reference proteome</keyword>
<evidence type="ECO:0000256" key="6">
    <source>
        <dbReference type="SAM" id="Phobius"/>
    </source>
</evidence>
<dbReference type="Proteomes" id="UP000292685">
    <property type="component" value="Unassembled WGS sequence"/>
</dbReference>
<dbReference type="InterPro" id="IPR036259">
    <property type="entry name" value="MFS_trans_sf"/>
</dbReference>
<feature type="transmembrane region" description="Helical" evidence="6">
    <location>
        <begin position="189"/>
        <end position="209"/>
    </location>
</feature>
<dbReference type="PANTHER" id="PTHR42718:SF9">
    <property type="entry name" value="MAJOR FACILITATOR SUPERFAMILY MULTIDRUG TRANSPORTER MFSC"/>
    <property type="match status" value="1"/>
</dbReference>
<dbReference type="EMBL" id="SHLA01000001">
    <property type="protein sequence ID" value="RZU63678.1"/>
    <property type="molecule type" value="Genomic_DNA"/>
</dbReference>
<feature type="transmembrane region" description="Helical" evidence="6">
    <location>
        <begin position="414"/>
        <end position="438"/>
    </location>
</feature>
<keyword evidence="3 6" id="KW-0812">Transmembrane</keyword>
<proteinExistence type="predicted"/>
<dbReference type="RefSeq" id="WP_130452005.1">
    <property type="nucleotide sequence ID" value="NZ_SHLA01000001.1"/>
</dbReference>
<dbReference type="SUPFAM" id="SSF103473">
    <property type="entry name" value="MFS general substrate transporter"/>
    <property type="match status" value="1"/>
</dbReference>
<evidence type="ECO:0000256" key="4">
    <source>
        <dbReference type="ARBA" id="ARBA00022989"/>
    </source>
</evidence>
<dbReference type="Pfam" id="PF07690">
    <property type="entry name" value="MFS_1"/>
    <property type="match status" value="1"/>
</dbReference>
<dbReference type="GO" id="GO:0005886">
    <property type="term" value="C:plasma membrane"/>
    <property type="evidence" value="ECO:0007669"/>
    <property type="project" value="UniProtKB-SubCell"/>
</dbReference>
<dbReference type="PRINTS" id="PR01036">
    <property type="entry name" value="TCRTETB"/>
</dbReference>
<evidence type="ECO:0000256" key="3">
    <source>
        <dbReference type="ARBA" id="ARBA00022692"/>
    </source>
</evidence>
<dbReference type="OrthoDB" id="9778875at2"/>
<sequence length="479" mass="48176">MTLSPTGPTADCRECEAPDSARIPTVEDRLWTAASWPLIAASLTLVALIAFESFAVTTVLPVVARELGGEQWYSFAFAGTLTAGLVATALAGGWADRAGTNRPLLTGASLFAAGLGMCVLAGDMAWFIGGRLLQGFGGGLVSVVIYALIGRHIAEGLRPRFFGLLSAAWLLPAMLGPVVAGAVTELWSWRVLFAAVLVGTAAASALLWLATARHGRAGTPGAAGGRRRTLAWAIAASLAASVLHVGGQQQGLWRLTVPVAAVVVVVAASRLLPRGTLRAAAGTPRLIALRGLVGVSATGCEVYLTLYLQEARGLSPTLAGWSVAVSALTWAAGSWWQGRRVGSRADDAAFIAAGVGLVLAGPAVVLAVVATNAPVGLAVIGWAIAGLGLGTCYPRISSATLQLAGAGAHGRLGAALQLGEGLSSALGLALLGSVLAVASTLTGGLVAVFAVLTLLAATAAVVAVRTLRSTPSAAPDTGA</sequence>
<feature type="transmembrane region" description="Helical" evidence="6">
    <location>
        <begin position="348"/>
        <end position="369"/>
    </location>
</feature>
<protein>
    <submittedName>
        <fullName evidence="8">MFS transporter</fullName>
    </submittedName>
</protein>
<keyword evidence="5 6" id="KW-0472">Membrane</keyword>
<name>A0A4Q8AH55_9MICC</name>
<keyword evidence="4 6" id="KW-1133">Transmembrane helix</keyword>
<feature type="transmembrane region" description="Helical" evidence="6">
    <location>
        <begin position="161"/>
        <end position="183"/>
    </location>
</feature>
<dbReference type="InterPro" id="IPR011701">
    <property type="entry name" value="MFS"/>
</dbReference>
<organism evidence="8 9">
    <name type="scientific">Zhihengliuella halotolerans</name>
    <dbReference type="NCBI Taxonomy" id="370736"/>
    <lineage>
        <taxon>Bacteria</taxon>
        <taxon>Bacillati</taxon>
        <taxon>Actinomycetota</taxon>
        <taxon>Actinomycetes</taxon>
        <taxon>Micrococcales</taxon>
        <taxon>Micrococcaceae</taxon>
        <taxon>Zhihengliuella</taxon>
    </lineage>
</organism>
<dbReference type="PANTHER" id="PTHR42718">
    <property type="entry name" value="MAJOR FACILITATOR SUPERFAMILY MULTIDRUG TRANSPORTER MFSC"/>
    <property type="match status" value="1"/>
</dbReference>